<dbReference type="EMBL" id="AP022853">
    <property type="protein sequence ID" value="BCB27691.1"/>
    <property type="molecule type" value="Genomic_DNA"/>
</dbReference>
<name>A0A6F8VET8_9PROT</name>
<evidence type="ECO:0000313" key="2">
    <source>
        <dbReference type="EMBL" id="BCB27691.1"/>
    </source>
</evidence>
<dbReference type="Proteomes" id="UP000502260">
    <property type="component" value="Chromosome"/>
</dbReference>
<dbReference type="AlphaFoldDB" id="A0A6F8VET8"/>
<keyword evidence="1" id="KW-0472">Membrane</keyword>
<feature type="transmembrane region" description="Helical" evidence="1">
    <location>
        <begin position="21"/>
        <end position="43"/>
    </location>
</feature>
<feature type="transmembrane region" description="Helical" evidence="1">
    <location>
        <begin position="63"/>
        <end position="84"/>
    </location>
</feature>
<proteinExistence type="predicted"/>
<organism evidence="2 3">
    <name type="scientific">Sulfurimicrobium lacus</name>
    <dbReference type="NCBI Taxonomy" id="2715678"/>
    <lineage>
        <taxon>Bacteria</taxon>
        <taxon>Pseudomonadati</taxon>
        <taxon>Pseudomonadota</taxon>
        <taxon>Betaproteobacteria</taxon>
        <taxon>Nitrosomonadales</taxon>
        <taxon>Sulfuricellaceae</taxon>
        <taxon>Sulfurimicrobium</taxon>
    </lineage>
</organism>
<keyword evidence="1" id="KW-0812">Transmembrane</keyword>
<protein>
    <recommendedName>
        <fullName evidence="4">Cytochrome C oxidase subunit III</fullName>
    </recommendedName>
</protein>
<feature type="transmembrane region" description="Helical" evidence="1">
    <location>
        <begin position="90"/>
        <end position="113"/>
    </location>
</feature>
<keyword evidence="3" id="KW-1185">Reference proteome</keyword>
<accession>A0A6F8VET8</accession>
<keyword evidence="1" id="KW-1133">Transmembrane helix</keyword>
<evidence type="ECO:0000256" key="1">
    <source>
        <dbReference type="SAM" id="Phobius"/>
    </source>
</evidence>
<dbReference type="KEGG" id="slac:SKTS_25770"/>
<reference evidence="3" key="1">
    <citation type="submission" date="2020-03" db="EMBL/GenBank/DDBJ databases">
        <title>Complete genome sequence of sulfur-oxidizing bacterium skT11.</title>
        <authorList>
            <person name="Kanda M."/>
            <person name="Kojima H."/>
            <person name="Fukui M."/>
        </authorList>
    </citation>
    <scope>NUCLEOTIDE SEQUENCE [LARGE SCALE GENOMIC DNA]</scope>
    <source>
        <strain evidence="3">skT11</strain>
    </source>
</reference>
<sequence length="132" mass="14137">MPASADDHEKPGQTLAVAAEALYIANLLLLPGLCFIILLRLYFKHRASASALAVCHLRQTVSASIWAGVLLIIANLAIFLLGGYTSVNTWTVAIIYFTTCHSTLVLLGILGLAKAMAGQIFIYPLLGRPCNP</sequence>
<evidence type="ECO:0008006" key="4">
    <source>
        <dbReference type="Google" id="ProtNLM"/>
    </source>
</evidence>
<evidence type="ECO:0000313" key="3">
    <source>
        <dbReference type="Proteomes" id="UP000502260"/>
    </source>
</evidence>
<gene>
    <name evidence="2" type="ORF">SKTS_25770</name>
</gene>
<dbReference type="RefSeq" id="WP_173065796.1">
    <property type="nucleotide sequence ID" value="NZ_AP022853.1"/>
</dbReference>